<evidence type="ECO:0000313" key="1">
    <source>
        <dbReference type="EMBL" id="EQB55194.1"/>
    </source>
</evidence>
<comment type="caution">
    <text evidence="1">The sequence shown here is derived from an EMBL/GenBank/DDBJ whole genome shotgun (WGS) entry which is preliminary data.</text>
</comment>
<protein>
    <submittedName>
        <fullName evidence="1">Uncharacterized protein</fullName>
    </submittedName>
</protein>
<dbReference type="OrthoDB" id="10377769at2759"/>
<gene>
    <name evidence="1" type="ORF">CGLO_04912</name>
</gene>
<accession>T0KSW9</accession>
<dbReference type="HOGENOM" id="CLU_1343141_0_0_1"/>
<dbReference type="EMBL" id="AMYD01000985">
    <property type="protein sequence ID" value="EQB55194.1"/>
    <property type="molecule type" value="Genomic_DNA"/>
</dbReference>
<dbReference type="Proteomes" id="UP000015530">
    <property type="component" value="Unassembled WGS sequence"/>
</dbReference>
<organism evidence="1 2">
    <name type="scientific">Colletotrichum gloeosporioides (strain Cg-14)</name>
    <name type="common">Anthracnose fungus</name>
    <name type="synonym">Glomerella cingulata</name>
    <dbReference type="NCBI Taxonomy" id="1237896"/>
    <lineage>
        <taxon>Eukaryota</taxon>
        <taxon>Fungi</taxon>
        <taxon>Dikarya</taxon>
        <taxon>Ascomycota</taxon>
        <taxon>Pezizomycotina</taxon>
        <taxon>Sordariomycetes</taxon>
        <taxon>Hypocreomycetidae</taxon>
        <taxon>Glomerellales</taxon>
        <taxon>Glomerellaceae</taxon>
        <taxon>Colletotrichum</taxon>
        <taxon>Colletotrichum gloeosporioides species complex</taxon>
    </lineage>
</organism>
<evidence type="ECO:0000313" key="2">
    <source>
        <dbReference type="Proteomes" id="UP000015530"/>
    </source>
</evidence>
<proteinExistence type="predicted"/>
<reference evidence="2" key="1">
    <citation type="journal article" date="2013" name="Mol. Plant Microbe Interact.">
        <title>Global aspects of pacC regulation of pathogenicity genes in Colletotrichum gloeosporioides as revealed by transcriptome analysis.</title>
        <authorList>
            <person name="Alkan N."/>
            <person name="Meng X."/>
            <person name="Friedlander G."/>
            <person name="Reuveni E."/>
            <person name="Sukno S."/>
            <person name="Sherman A."/>
            <person name="Thon M."/>
            <person name="Fluhr R."/>
            <person name="Prusky D."/>
        </authorList>
    </citation>
    <scope>NUCLEOTIDE SEQUENCE [LARGE SCALE GENOMIC DNA]</scope>
    <source>
        <strain evidence="2">Cg-14</strain>
    </source>
</reference>
<name>T0KSW9_COLGC</name>
<dbReference type="AlphaFoldDB" id="T0KSW9"/>
<sequence length="204" mass="23670">MHHKLVDVGTVPSSKGFGQNKFPFVECTDCFAEILGHDKGIKQPAVRMMKDRAHCYLLLEWCLPIFKLRTGVPVTHSFLRKIFDRVGEKYEALLCPHVTFFDGVLRRSLLENFWDTNELDPGVRFCKRKYKFCGFNYLLKRFGNRVYLEGNYTIWYQQGGMDDINPEIGGRLAELLEDPTPHARLCRSQGISWCHTKGCFNAKR</sequence>